<dbReference type="EMBL" id="CAJPWZ010003085">
    <property type="protein sequence ID" value="CAG2251372.1"/>
    <property type="molecule type" value="Genomic_DNA"/>
</dbReference>
<gene>
    <name evidence="2" type="ORF">MEDL_63036</name>
</gene>
<reference evidence="2" key="1">
    <citation type="submission" date="2021-03" db="EMBL/GenBank/DDBJ databases">
        <authorList>
            <person name="Bekaert M."/>
        </authorList>
    </citation>
    <scope>NUCLEOTIDE SEQUENCE</scope>
</reference>
<dbReference type="Gene3D" id="3.50.4.10">
    <property type="entry name" value="Hepatocyte Growth Factor"/>
    <property type="match status" value="1"/>
</dbReference>
<protein>
    <recommendedName>
        <fullName evidence="1">Apple domain-containing protein</fullName>
    </recommendedName>
</protein>
<proteinExistence type="predicted"/>
<keyword evidence="3" id="KW-1185">Reference proteome</keyword>
<dbReference type="Proteomes" id="UP000683360">
    <property type="component" value="Unassembled WGS sequence"/>
</dbReference>
<evidence type="ECO:0000313" key="2">
    <source>
        <dbReference type="EMBL" id="CAG2251372.1"/>
    </source>
</evidence>
<dbReference type="AlphaFoldDB" id="A0A8S3V4R9"/>
<evidence type="ECO:0000313" key="3">
    <source>
        <dbReference type="Proteomes" id="UP000683360"/>
    </source>
</evidence>
<dbReference type="PROSITE" id="PS50948">
    <property type="entry name" value="PAN"/>
    <property type="match status" value="1"/>
</dbReference>
<accession>A0A8S3V4R9</accession>
<dbReference type="InterPro" id="IPR016186">
    <property type="entry name" value="C-type_lectin-like/link_sf"/>
</dbReference>
<dbReference type="InterPro" id="IPR003609">
    <property type="entry name" value="Pan_app"/>
</dbReference>
<dbReference type="InterPro" id="IPR016187">
    <property type="entry name" value="CTDL_fold"/>
</dbReference>
<organism evidence="2 3">
    <name type="scientific">Mytilus edulis</name>
    <name type="common">Blue mussel</name>
    <dbReference type="NCBI Taxonomy" id="6550"/>
    <lineage>
        <taxon>Eukaryota</taxon>
        <taxon>Metazoa</taxon>
        <taxon>Spiralia</taxon>
        <taxon>Lophotrochozoa</taxon>
        <taxon>Mollusca</taxon>
        <taxon>Bivalvia</taxon>
        <taxon>Autobranchia</taxon>
        <taxon>Pteriomorphia</taxon>
        <taxon>Mytilida</taxon>
        <taxon>Mytiloidea</taxon>
        <taxon>Mytilidae</taxon>
        <taxon>Mytilinae</taxon>
        <taxon>Mytilus</taxon>
    </lineage>
</organism>
<evidence type="ECO:0000259" key="1">
    <source>
        <dbReference type="PROSITE" id="PS50948"/>
    </source>
</evidence>
<dbReference type="OrthoDB" id="6057787at2759"/>
<dbReference type="Gene3D" id="3.10.100.10">
    <property type="entry name" value="Mannose-Binding Protein A, subunit A"/>
    <property type="match status" value="1"/>
</dbReference>
<sequence>MSKMDNNYQIPYQVFIILLNFSTSYSSELLQATCQHSMGDKYHLTDAVAHLTSKSLVGCLADCSSRLQCMSFFYNKDTMDCILHSDSFVYTVPSEQGAGWRFYLTKDVSGRCPSVYEFKYYRTLDLCYSIRDPVQINFPIIKTLCAAIGGELIRISSEQIQQYIQQITEWTFDDGTPMTYFNWDASEPDGDQGNLEIFTGYKWHDLASPNGNVCLFICEKRRIT</sequence>
<dbReference type="Pfam" id="PF00024">
    <property type="entry name" value="PAN_1"/>
    <property type="match status" value="1"/>
</dbReference>
<dbReference type="SUPFAM" id="SSF56436">
    <property type="entry name" value="C-type lectin-like"/>
    <property type="match status" value="1"/>
</dbReference>
<name>A0A8S3V4R9_MYTED</name>
<comment type="caution">
    <text evidence="2">The sequence shown here is derived from an EMBL/GenBank/DDBJ whole genome shotgun (WGS) entry which is preliminary data.</text>
</comment>
<dbReference type="SUPFAM" id="SSF57414">
    <property type="entry name" value="Hairpin loop containing domain-like"/>
    <property type="match status" value="1"/>
</dbReference>
<feature type="domain" description="Apple" evidence="1">
    <location>
        <begin position="34"/>
        <end position="107"/>
    </location>
</feature>